<dbReference type="PANTHER" id="PTHR23523:SF2">
    <property type="entry name" value="2-NITROIMIDAZOLE TRANSPORTER"/>
    <property type="match status" value="1"/>
</dbReference>
<feature type="transmembrane region" description="Helical" evidence="5">
    <location>
        <begin position="259"/>
        <end position="277"/>
    </location>
</feature>
<name>A0A3B0FE00_PSEPS</name>
<dbReference type="Pfam" id="PF07690">
    <property type="entry name" value="MFS_1"/>
    <property type="match status" value="1"/>
</dbReference>
<evidence type="ECO:0000256" key="1">
    <source>
        <dbReference type="ARBA" id="ARBA00004651"/>
    </source>
</evidence>
<reference evidence="8" key="2">
    <citation type="submission" date="2018-10" db="EMBL/GenBank/DDBJ databases">
        <authorList>
            <person name="Wang Y."/>
            <person name="Wang J."/>
            <person name="Yang X."/>
            <person name="Wang Z."/>
            <person name="Huang Y."/>
        </authorList>
    </citation>
    <scope>NUCLEOTIDE SEQUENCE [LARGE SCALE GENOMIC DNA]</scope>
    <source>
        <strain evidence="8">J015</strain>
    </source>
</reference>
<dbReference type="InterPro" id="IPR020846">
    <property type="entry name" value="MFS_dom"/>
</dbReference>
<dbReference type="InterPro" id="IPR052524">
    <property type="entry name" value="MFS_Cyanate_Porter"/>
</dbReference>
<feature type="transmembrane region" description="Helical" evidence="5">
    <location>
        <begin position="53"/>
        <end position="72"/>
    </location>
</feature>
<keyword evidence="3 5" id="KW-1133">Transmembrane helix</keyword>
<comment type="caution">
    <text evidence="7">The sequence shown here is derived from an EMBL/GenBank/DDBJ whole genome shotgun (WGS) entry which is preliminary data.</text>
</comment>
<evidence type="ECO:0000256" key="4">
    <source>
        <dbReference type="ARBA" id="ARBA00023136"/>
    </source>
</evidence>
<dbReference type="Proteomes" id="UP000273159">
    <property type="component" value="Unassembled WGS sequence"/>
</dbReference>
<comment type="subcellular location">
    <subcellularLocation>
        <location evidence="1">Cell membrane</location>
        <topology evidence="1">Multi-pass membrane protein</topology>
    </subcellularLocation>
</comment>
<feature type="transmembrane region" description="Helical" evidence="5">
    <location>
        <begin position="84"/>
        <end position="101"/>
    </location>
</feature>
<keyword evidence="2 5" id="KW-0812">Transmembrane</keyword>
<reference evidence="7 8" key="1">
    <citation type="submission" date="2018-10" db="EMBL/GenBank/DDBJ databases">
        <title>Genome-guide identification and characterization of bacteria that degrade polycyclic aromatic hydrocarbons and resist hexavalent chromium simultaneously.</title>
        <authorList>
            <person name="Feng H."/>
        </authorList>
    </citation>
    <scope>NUCLEOTIDE SEQUENCE [LARGE SCALE GENOMIC DNA]</scope>
    <source>
        <strain evidence="7 8">J015</strain>
    </source>
</reference>
<dbReference type="PANTHER" id="PTHR23523">
    <property type="match status" value="1"/>
</dbReference>
<evidence type="ECO:0000256" key="3">
    <source>
        <dbReference type="ARBA" id="ARBA00022989"/>
    </source>
</evidence>
<sequence length="414" mass="42816">MSVADESKTMRRARLGVAFLGILLIAVNLRVAFVSVGPVLSSMVAEFGWSGSTAGLLTGLPLISFAVFSPVAPGIARRLGLDRALWLALLLLVAGILGRAVPLEAAVWAGTVLIGTGIAFLNVLLPSLVKRELPSRVSQVTGIYTAVQGAVSAVGAATVVPIAHATVYGWRLGLGVWAGLALIALAILLPRLRPREPITVEPQGRQGRFHSPWKSALGWQIALFMGLQSLAFFVMVTWLPAIEHGLGIPAATSGLHTSVFLLVGVLASMAAGTVLHHAADQRPVALGSSILAFCSYAGLALAPQLSLLWVVIGAAGSGSLIVVALSLFSLRTAHHEQAASLSGMAQSVGYAIAAAGPVAFGALRDVSGSWTLPLTITAALMIILCVTAVLSGRNRLIGDRHPTGEPGSAPRSDF</sequence>
<dbReference type="GO" id="GO:0022857">
    <property type="term" value="F:transmembrane transporter activity"/>
    <property type="evidence" value="ECO:0007669"/>
    <property type="project" value="InterPro"/>
</dbReference>
<feature type="transmembrane region" description="Helical" evidence="5">
    <location>
        <begin position="107"/>
        <end position="129"/>
    </location>
</feature>
<dbReference type="Gene3D" id="1.20.1250.20">
    <property type="entry name" value="MFS general substrate transporter like domains"/>
    <property type="match status" value="2"/>
</dbReference>
<keyword evidence="4 5" id="KW-0472">Membrane</keyword>
<dbReference type="PROSITE" id="PS50850">
    <property type="entry name" value="MFS"/>
    <property type="match status" value="1"/>
</dbReference>
<dbReference type="EMBL" id="RBNH01000028">
    <property type="protein sequence ID" value="RKO20022.1"/>
    <property type="molecule type" value="Genomic_DNA"/>
</dbReference>
<accession>A0A3B0FE00</accession>
<dbReference type="InterPro" id="IPR036259">
    <property type="entry name" value="MFS_trans_sf"/>
</dbReference>
<proteinExistence type="predicted"/>
<evidence type="ECO:0000313" key="7">
    <source>
        <dbReference type="EMBL" id="RKO20022.1"/>
    </source>
</evidence>
<dbReference type="GO" id="GO:0005886">
    <property type="term" value="C:plasma membrane"/>
    <property type="evidence" value="ECO:0007669"/>
    <property type="project" value="UniProtKB-SubCell"/>
</dbReference>
<feature type="transmembrane region" description="Helical" evidence="5">
    <location>
        <begin position="342"/>
        <end position="363"/>
    </location>
</feature>
<evidence type="ECO:0000259" key="6">
    <source>
        <dbReference type="PROSITE" id="PS50850"/>
    </source>
</evidence>
<dbReference type="SUPFAM" id="SSF103473">
    <property type="entry name" value="MFS general substrate transporter"/>
    <property type="match status" value="1"/>
</dbReference>
<gene>
    <name evidence="7" type="ORF">D7Z96_19475</name>
</gene>
<evidence type="ECO:0000313" key="8">
    <source>
        <dbReference type="Proteomes" id="UP000273159"/>
    </source>
</evidence>
<feature type="transmembrane region" description="Helical" evidence="5">
    <location>
        <begin position="168"/>
        <end position="189"/>
    </location>
</feature>
<dbReference type="InterPro" id="IPR011701">
    <property type="entry name" value="MFS"/>
</dbReference>
<feature type="transmembrane region" description="Helical" evidence="5">
    <location>
        <begin position="141"/>
        <end position="162"/>
    </location>
</feature>
<evidence type="ECO:0000256" key="5">
    <source>
        <dbReference type="SAM" id="Phobius"/>
    </source>
</evidence>
<feature type="transmembrane region" description="Helical" evidence="5">
    <location>
        <begin position="12"/>
        <end position="33"/>
    </location>
</feature>
<feature type="transmembrane region" description="Helical" evidence="5">
    <location>
        <begin position="284"/>
        <end position="302"/>
    </location>
</feature>
<feature type="domain" description="Major facilitator superfamily (MFS) profile" evidence="6">
    <location>
        <begin position="14"/>
        <end position="396"/>
    </location>
</feature>
<evidence type="ECO:0000256" key="2">
    <source>
        <dbReference type="ARBA" id="ARBA00022692"/>
    </source>
</evidence>
<feature type="transmembrane region" description="Helical" evidence="5">
    <location>
        <begin position="369"/>
        <end position="390"/>
    </location>
</feature>
<feature type="transmembrane region" description="Helical" evidence="5">
    <location>
        <begin position="217"/>
        <end position="239"/>
    </location>
</feature>
<dbReference type="AlphaFoldDB" id="A0A3B0FE00"/>
<feature type="transmembrane region" description="Helical" evidence="5">
    <location>
        <begin position="308"/>
        <end position="330"/>
    </location>
</feature>
<organism evidence="7 8">
    <name type="scientific">Pseudarthrobacter phenanthrenivorans</name>
    <name type="common">Arthrobacter phenanthrenivorans</name>
    <dbReference type="NCBI Taxonomy" id="361575"/>
    <lineage>
        <taxon>Bacteria</taxon>
        <taxon>Bacillati</taxon>
        <taxon>Actinomycetota</taxon>
        <taxon>Actinomycetes</taxon>
        <taxon>Micrococcales</taxon>
        <taxon>Micrococcaceae</taxon>
        <taxon>Pseudarthrobacter</taxon>
    </lineage>
</organism>
<protein>
    <submittedName>
        <fullName evidence="7">MFS transporter</fullName>
    </submittedName>
</protein>